<accession>A0A8J4TCP4</accession>
<proteinExistence type="predicted"/>
<evidence type="ECO:0000313" key="3">
    <source>
        <dbReference type="Proteomes" id="UP000727407"/>
    </source>
</evidence>
<comment type="caution">
    <text evidence="2">The sequence shown here is derived from an EMBL/GenBank/DDBJ whole genome shotgun (WGS) entry which is preliminary data.</text>
</comment>
<dbReference type="EMBL" id="QNUK01000937">
    <property type="protein sequence ID" value="KAF5888679.1"/>
    <property type="molecule type" value="Genomic_DNA"/>
</dbReference>
<keyword evidence="3" id="KW-1185">Reference proteome</keyword>
<name>A0A8J4TCP4_CLAMG</name>
<evidence type="ECO:0000256" key="1">
    <source>
        <dbReference type="SAM" id="MobiDB-lite"/>
    </source>
</evidence>
<feature type="region of interest" description="Disordered" evidence="1">
    <location>
        <begin position="12"/>
        <end position="66"/>
    </location>
</feature>
<reference evidence="2" key="1">
    <citation type="submission" date="2020-07" db="EMBL/GenBank/DDBJ databases">
        <title>Clarias magur genome sequencing, assembly and annotation.</title>
        <authorList>
            <person name="Kushwaha B."/>
            <person name="Kumar R."/>
            <person name="Das P."/>
            <person name="Joshi C.G."/>
            <person name="Kumar D."/>
            <person name="Nagpure N.S."/>
            <person name="Pandey M."/>
            <person name="Agarwal S."/>
            <person name="Srivastava S."/>
            <person name="Singh M."/>
            <person name="Sahoo L."/>
            <person name="Jayasankar P."/>
            <person name="Meher P.K."/>
            <person name="Koringa P.G."/>
            <person name="Iquebal M.A."/>
            <person name="Das S.P."/>
            <person name="Bit A."/>
            <person name="Patnaik S."/>
            <person name="Patel N."/>
            <person name="Shah T.M."/>
            <person name="Hinsu A."/>
            <person name="Jena J.K."/>
        </authorList>
    </citation>
    <scope>NUCLEOTIDE SEQUENCE</scope>
    <source>
        <strain evidence="2">CIFAMagur01</strain>
        <tissue evidence="2">Testis</tissue>
    </source>
</reference>
<dbReference type="OrthoDB" id="9448246at2759"/>
<feature type="compositionally biased region" description="Basic and acidic residues" evidence="1">
    <location>
        <begin position="57"/>
        <end position="66"/>
    </location>
</feature>
<protein>
    <submittedName>
        <fullName evidence="2">Hemicentin-2-like isoform X1</fullName>
    </submittedName>
</protein>
<dbReference type="AlphaFoldDB" id="A0A8J4TCP4"/>
<feature type="non-terminal residue" evidence="2">
    <location>
        <position position="66"/>
    </location>
</feature>
<feature type="non-terminal residue" evidence="2">
    <location>
        <position position="1"/>
    </location>
</feature>
<evidence type="ECO:0000313" key="2">
    <source>
        <dbReference type="EMBL" id="KAF5888679.1"/>
    </source>
</evidence>
<sequence length="66" mass="7288">AFEDDNMVAVIEQSPNMSEMRAHPTASSPSTLLMEPCCDDTREGVQPSQDMPVVVETHPEPSEEEQ</sequence>
<dbReference type="Proteomes" id="UP000727407">
    <property type="component" value="Unassembled WGS sequence"/>
</dbReference>
<gene>
    <name evidence="2" type="ORF">DAT39_021624</name>
</gene>
<organism evidence="2 3">
    <name type="scientific">Clarias magur</name>
    <name type="common">Asian catfish</name>
    <name type="synonym">Macropteronotus magur</name>
    <dbReference type="NCBI Taxonomy" id="1594786"/>
    <lineage>
        <taxon>Eukaryota</taxon>
        <taxon>Metazoa</taxon>
        <taxon>Chordata</taxon>
        <taxon>Craniata</taxon>
        <taxon>Vertebrata</taxon>
        <taxon>Euteleostomi</taxon>
        <taxon>Actinopterygii</taxon>
        <taxon>Neopterygii</taxon>
        <taxon>Teleostei</taxon>
        <taxon>Ostariophysi</taxon>
        <taxon>Siluriformes</taxon>
        <taxon>Clariidae</taxon>
        <taxon>Clarias</taxon>
    </lineage>
</organism>